<dbReference type="PANTHER" id="PTHR30482:SF10">
    <property type="entry name" value="HIGH-AFFINITY BRANCHED-CHAIN AMINO ACID TRANSPORT PROTEIN BRAE"/>
    <property type="match status" value="1"/>
</dbReference>
<dbReference type="EMBL" id="JACICC010000003">
    <property type="protein sequence ID" value="MBB3809273.1"/>
    <property type="molecule type" value="Genomic_DNA"/>
</dbReference>
<dbReference type="InterPro" id="IPR001851">
    <property type="entry name" value="ABC_transp_permease"/>
</dbReference>
<feature type="transmembrane region" description="Helical" evidence="6">
    <location>
        <begin position="218"/>
        <end position="241"/>
    </location>
</feature>
<name>A0A7W5Z362_9HYPH</name>
<evidence type="ECO:0000256" key="2">
    <source>
        <dbReference type="ARBA" id="ARBA00022475"/>
    </source>
</evidence>
<keyword evidence="5 6" id="KW-0472">Membrane</keyword>
<protein>
    <submittedName>
        <fullName evidence="7">Branched-chain amino acid transport system permease protein</fullName>
    </submittedName>
</protein>
<proteinExistence type="predicted"/>
<evidence type="ECO:0000256" key="4">
    <source>
        <dbReference type="ARBA" id="ARBA00022989"/>
    </source>
</evidence>
<dbReference type="PANTHER" id="PTHR30482">
    <property type="entry name" value="HIGH-AFFINITY BRANCHED-CHAIN AMINO ACID TRANSPORT SYSTEM PERMEASE"/>
    <property type="match status" value="1"/>
</dbReference>
<dbReference type="RefSeq" id="WP_183751323.1">
    <property type="nucleotide sequence ID" value="NZ_JACICC010000003.1"/>
</dbReference>
<dbReference type="GO" id="GO:0005886">
    <property type="term" value="C:plasma membrane"/>
    <property type="evidence" value="ECO:0007669"/>
    <property type="project" value="UniProtKB-SubCell"/>
</dbReference>
<evidence type="ECO:0000256" key="5">
    <source>
        <dbReference type="ARBA" id="ARBA00023136"/>
    </source>
</evidence>
<feature type="transmembrane region" description="Helical" evidence="6">
    <location>
        <begin position="12"/>
        <end position="29"/>
    </location>
</feature>
<evidence type="ECO:0000256" key="1">
    <source>
        <dbReference type="ARBA" id="ARBA00004651"/>
    </source>
</evidence>
<evidence type="ECO:0000256" key="3">
    <source>
        <dbReference type="ARBA" id="ARBA00022692"/>
    </source>
</evidence>
<evidence type="ECO:0000313" key="8">
    <source>
        <dbReference type="Proteomes" id="UP000537592"/>
    </source>
</evidence>
<feature type="transmembrane region" description="Helical" evidence="6">
    <location>
        <begin position="41"/>
        <end position="59"/>
    </location>
</feature>
<keyword evidence="4 6" id="KW-1133">Transmembrane helix</keyword>
<evidence type="ECO:0000256" key="6">
    <source>
        <dbReference type="SAM" id="Phobius"/>
    </source>
</evidence>
<accession>A0A7W5Z362</accession>
<dbReference type="Pfam" id="PF02653">
    <property type="entry name" value="BPD_transp_2"/>
    <property type="match status" value="1"/>
</dbReference>
<keyword evidence="3 6" id="KW-0812">Transmembrane</keyword>
<dbReference type="InterPro" id="IPR043428">
    <property type="entry name" value="LivM-like"/>
</dbReference>
<keyword evidence="8" id="KW-1185">Reference proteome</keyword>
<feature type="transmembrane region" description="Helical" evidence="6">
    <location>
        <begin position="283"/>
        <end position="305"/>
    </location>
</feature>
<comment type="subcellular location">
    <subcellularLocation>
        <location evidence="1">Cell membrane</location>
        <topology evidence="1">Multi-pass membrane protein</topology>
    </subcellularLocation>
</comment>
<gene>
    <name evidence="7" type="ORF">FHS81_001355</name>
</gene>
<reference evidence="7 8" key="1">
    <citation type="submission" date="2020-08" db="EMBL/GenBank/DDBJ databases">
        <title>Genomic Encyclopedia of Type Strains, Phase IV (KMG-IV): sequencing the most valuable type-strain genomes for metagenomic binning, comparative biology and taxonomic classification.</title>
        <authorList>
            <person name="Goeker M."/>
        </authorList>
    </citation>
    <scope>NUCLEOTIDE SEQUENCE [LARGE SCALE GENOMIC DNA]</scope>
    <source>
        <strain evidence="7 8">DSM 28760</strain>
    </source>
</reference>
<feature type="transmembrane region" description="Helical" evidence="6">
    <location>
        <begin position="95"/>
        <end position="114"/>
    </location>
</feature>
<dbReference type="CDD" id="cd06581">
    <property type="entry name" value="TM_PBP1_LivM_like"/>
    <property type="match status" value="1"/>
</dbReference>
<dbReference type="AlphaFoldDB" id="A0A7W5Z362"/>
<keyword evidence="2" id="KW-1003">Cell membrane</keyword>
<dbReference type="GO" id="GO:0015658">
    <property type="term" value="F:branched-chain amino acid transmembrane transporter activity"/>
    <property type="evidence" value="ECO:0007669"/>
    <property type="project" value="InterPro"/>
</dbReference>
<feature type="transmembrane region" description="Helical" evidence="6">
    <location>
        <begin position="170"/>
        <end position="187"/>
    </location>
</feature>
<organism evidence="7 8">
    <name type="scientific">Pseudochelatococcus contaminans</name>
    <dbReference type="NCBI Taxonomy" id="1538103"/>
    <lineage>
        <taxon>Bacteria</taxon>
        <taxon>Pseudomonadati</taxon>
        <taxon>Pseudomonadota</taxon>
        <taxon>Alphaproteobacteria</taxon>
        <taxon>Hyphomicrobiales</taxon>
        <taxon>Chelatococcaceae</taxon>
        <taxon>Pseudochelatococcus</taxon>
    </lineage>
</organism>
<comment type="caution">
    <text evidence="7">The sequence shown here is derived from an EMBL/GenBank/DDBJ whole genome shotgun (WGS) entry which is preliminary data.</text>
</comment>
<evidence type="ECO:0000313" key="7">
    <source>
        <dbReference type="EMBL" id="MBB3809273.1"/>
    </source>
</evidence>
<feature type="transmembrane region" description="Helical" evidence="6">
    <location>
        <begin position="253"/>
        <end position="277"/>
    </location>
</feature>
<feature type="transmembrane region" description="Helical" evidence="6">
    <location>
        <begin position="71"/>
        <end position="89"/>
    </location>
</feature>
<sequence length="347" mass="37924">MEALKQTRHIGFWTGIVFFALMAVLAIALESSSGGNTWLRTLNNIGIFTALALSLNIILGQTGLFNMGHIAFFALGAYVTAVLNSVLGWPIIYTLPFAACITALFAFVVALPVIHLRGDYLLVVTIGISEILRIAFVNDIFGLTQGPNGITGIQRIELFGYRFMSQFAQFYLIWGFVAITACLFYFLEHSRFGRALNYIKYDEVAASGNGVNIVRYKLIAFALGAFWAGMVGTIYAPFIRTISPGLFEFKESVLLFAIVILAGGGNIVGIVLASFLLVGMRDVLTMFGDWSMLLFGLMMVVIMIIRPQGIMKPRRRQYNAGHLVGKFPSGIGKKAGLSAGNQAEVVE</sequence>
<dbReference type="Proteomes" id="UP000537592">
    <property type="component" value="Unassembled WGS sequence"/>
</dbReference>